<evidence type="ECO:0000256" key="1">
    <source>
        <dbReference type="SAM" id="Phobius"/>
    </source>
</evidence>
<dbReference type="KEGG" id="vg:80537616"/>
<organism evidence="2">
    <name type="scientific">Culex tritaeniorhynchus Anphevirus</name>
    <dbReference type="NCBI Taxonomy" id="2684266"/>
    <lineage>
        <taxon>Viruses</taxon>
        <taxon>Riboviria</taxon>
        <taxon>Orthornavirae</taxon>
        <taxon>Negarnaviricota</taxon>
        <taxon>Haploviricotina</taxon>
        <taxon>Monjiviricetes</taxon>
        <taxon>Mononegavirales</taxon>
        <taxon>Xinmoviridae</taxon>
        <taxon>Triniovirus</taxon>
        <taxon>Triniovirus yonagoense</taxon>
    </lineage>
</organism>
<feature type="transmembrane region" description="Helical" evidence="1">
    <location>
        <begin position="555"/>
        <end position="580"/>
    </location>
</feature>
<evidence type="ECO:0008006" key="5">
    <source>
        <dbReference type="Google" id="ProtNLM"/>
    </source>
</evidence>
<dbReference type="EMBL" id="LC514055">
    <property type="protein sequence ID" value="BBQ04821.1"/>
    <property type="molecule type" value="Viral_cRNA"/>
</dbReference>
<dbReference type="GeneID" id="80537616"/>
<name>A0A6F8PYP9_9MONO</name>
<dbReference type="EMBL" id="LC514054">
    <property type="protein sequence ID" value="BBQ04816.1"/>
    <property type="molecule type" value="Viral_cRNA"/>
</dbReference>
<reference evidence="2" key="1">
    <citation type="journal article" date="2020" name="Viruses">
        <title>Deciphering the Virome of Culex vishnui Subgroup Mosquitoes, the Major Vectors of Japanese Encephalitis, in Japan.</title>
        <authorList>
            <person name="Faizah A.N."/>
            <person name="Kobayashi D."/>
            <person name="Isawa H."/>
            <person name="Amoa-Bosompem M."/>
            <person name="Murota K."/>
            <person name="Higa Y."/>
            <person name="Futami K."/>
            <person name="Shimada S."/>
            <person name="Kim K.S."/>
            <person name="Itokawa K."/>
            <person name="Watanabe M."/>
            <person name="Tsuda Y."/>
            <person name="Minakawa N."/>
            <person name="Miura K."/>
            <person name="Hirayama K."/>
            <person name="Sawabe K."/>
        </authorList>
    </citation>
    <scope>NUCLEOTIDE SEQUENCE</scope>
    <source>
        <strain evidence="2">17CxIT-I5-E32</strain>
        <strain evidence="3">17CxIT-T4-F29</strain>
    </source>
</reference>
<accession>A0A6F8PYP9</accession>
<sequence>MRKMEKNHTVTVLAMLLLFEVAEALVAYDCQGDFVNKTTISLVDVPSCERSEEKVMTEEIQVAITQVSHAQELKVNRCFVKASHVVWRCGKWGGRDAPMAHYTTLPRISKEDCDEMINKGRYTPPFSASASIELSGLGYQESSFTSYGSIDADGDCTPGGTLTHRGNTWNRAIRITNLEITTAITTASVDFEENIVVFPNGVRCDYSKGSCEQAEYGYLFWDKLTPVCPGKQHSMIYQGHAQKIKQGNTTFVQMTHDGYDFQIKLASKTAEVCGFMSYFTEHPQLFITVLSETTFRFPKLEKVNSREINMLNYINSKLVYTMRHTKNEVDRLFRIFEKERCKMQNRISENMMTLAIVSPKEFAYQYFHEPGYTAVVRGEVVHVAKCNPVDVVPLPLNDGRCYNELQVSLSNQTMYVTPRTRILVPHGTIVACAGEISSQFNYMGKWVVQTPAGLIQVKSPEIITPDSISYEFETLEHLSKGGLYTSSSILEYQKILISPMEESIVQSRIRESMRTGAQLPDGYMLSRGISLDDVKFLENKLKTWASSLGDTLKEMAAWFSVVLMIAALIKIVLGAINACINFRILRQSESVVTSLLLCLFDSLTSIRHQKNEAFKTGGSYKADHLEMLERLPSRDIQ</sequence>
<protein>
    <recommendedName>
        <fullName evidence="5">Glycoprotein</fullName>
    </recommendedName>
</protein>
<dbReference type="Proteomes" id="UP000831570">
    <property type="component" value="Segment"/>
</dbReference>
<keyword evidence="1" id="KW-0472">Membrane</keyword>
<evidence type="ECO:0000313" key="4">
    <source>
        <dbReference type="Proteomes" id="UP000831570"/>
    </source>
</evidence>
<proteinExistence type="predicted"/>
<evidence type="ECO:0000313" key="3">
    <source>
        <dbReference type="EMBL" id="BBQ04821.1"/>
    </source>
</evidence>
<dbReference type="RefSeq" id="YP_010799270.1">
    <property type="nucleotide sequence ID" value="NC_076608.1"/>
</dbReference>
<dbReference type="Pfam" id="PF24664">
    <property type="entry name" value="Monjiviricetes_fusion"/>
    <property type="match status" value="1"/>
</dbReference>
<keyword evidence="1" id="KW-0812">Transmembrane</keyword>
<keyword evidence="1" id="KW-1133">Transmembrane helix</keyword>
<evidence type="ECO:0000313" key="2">
    <source>
        <dbReference type="EMBL" id="BBQ04816.1"/>
    </source>
</evidence>
<keyword evidence="4" id="KW-1185">Reference proteome</keyword>